<protein>
    <recommendedName>
        <fullName evidence="3">Nuclear transport factor 2 family protein</fullName>
    </recommendedName>
</protein>
<keyword evidence="2" id="KW-1185">Reference proteome</keyword>
<reference evidence="1 2" key="1">
    <citation type="submission" date="2021-02" db="EMBL/GenBank/DDBJ databases">
        <title>De Novo genome assembly of isolated myxobacteria.</title>
        <authorList>
            <person name="Stevens D.C."/>
        </authorList>
    </citation>
    <scope>NUCLEOTIDE SEQUENCE [LARGE SCALE GENOMIC DNA]</scope>
    <source>
        <strain evidence="1 2">ATCC 29039</strain>
    </source>
</reference>
<organism evidence="1 2">
    <name type="scientific">Corallococcus macrosporus</name>
    <dbReference type="NCBI Taxonomy" id="35"/>
    <lineage>
        <taxon>Bacteria</taxon>
        <taxon>Pseudomonadati</taxon>
        <taxon>Myxococcota</taxon>
        <taxon>Myxococcia</taxon>
        <taxon>Myxococcales</taxon>
        <taxon>Cystobacterineae</taxon>
        <taxon>Myxococcaceae</taxon>
        <taxon>Corallococcus</taxon>
    </lineage>
</organism>
<dbReference type="RefSeq" id="WP_207055853.1">
    <property type="nucleotide sequence ID" value="NZ_JAFIMU010000009.1"/>
</dbReference>
<evidence type="ECO:0000313" key="2">
    <source>
        <dbReference type="Proteomes" id="UP000664052"/>
    </source>
</evidence>
<name>A0ABS3DJP5_9BACT</name>
<accession>A0ABS3DJP5</accession>
<dbReference type="Proteomes" id="UP000664052">
    <property type="component" value="Unassembled WGS sequence"/>
</dbReference>
<sequence>MKTPITLEQIRRFASAWYQALDQHVPVEECFSLVAEDDLRMLFPDGDIRDFDSFKTWYERVTHLFFDENHNIQSLEATVRDDEAEVKIVVGWQASWFEPPAAKSKRVSLNATQGWLLRRSIRNVHGLEIVYYDATVEPFMYAPGFARL</sequence>
<proteinExistence type="predicted"/>
<evidence type="ECO:0000313" key="1">
    <source>
        <dbReference type="EMBL" id="MBN8231530.1"/>
    </source>
</evidence>
<evidence type="ECO:0008006" key="3">
    <source>
        <dbReference type="Google" id="ProtNLM"/>
    </source>
</evidence>
<gene>
    <name evidence="1" type="ORF">JYK02_28860</name>
</gene>
<dbReference type="SUPFAM" id="SSF54427">
    <property type="entry name" value="NTF2-like"/>
    <property type="match status" value="1"/>
</dbReference>
<dbReference type="EMBL" id="JAFIMU010000009">
    <property type="protein sequence ID" value="MBN8231530.1"/>
    <property type="molecule type" value="Genomic_DNA"/>
</dbReference>
<comment type="caution">
    <text evidence="1">The sequence shown here is derived from an EMBL/GenBank/DDBJ whole genome shotgun (WGS) entry which is preliminary data.</text>
</comment>
<dbReference type="InterPro" id="IPR032710">
    <property type="entry name" value="NTF2-like_dom_sf"/>
</dbReference>